<organism evidence="5 6">
    <name type="scientific">Podarcis lilfordi</name>
    <name type="common">Lilford's wall lizard</name>
    <dbReference type="NCBI Taxonomy" id="74358"/>
    <lineage>
        <taxon>Eukaryota</taxon>
        <taxon>Metazoa</taxon>
        <taxon>Chordata</taxon>
        <taxon>Craniata</taxon>
        <taxon>Vertebrata</taxon>
        <taxon>Euteleostomi</taxon>
        <taxon>Lepidosauria</taxon>
        <taxon>Squamata</taxon>
        <taxon>Bifurcata</taxon>
        <taxon>Unidentata</taxon>
        <taxon>Episquamata</taxon>
        <taxon>Laterata</taxon>
        <taxon>Lacertibaenia</taxon>
        <taxon>Lacertidae</taxon>
        <taxon>Podarcis</taxon>
    </lineage>
</organism>
<dbReference type="InterPro" id="IPR045860">
    <property type="entry name" value="Snake_toxin-like_sf"/>
</dbReference>
<accession>A0AA35KPD4</accession>
<evidence type="ECO:0000313" key="6">
    <source>
        <dbReference type="Proteomes" id="UP001178461"/>
    </source>
</evidence>
<dbReference type="SUPFAM" id="SSF57302">
    <property type="entry name" value="Snake toxin-like"/>
    <property type="match status" value="2"/>
</dbReference>
<evidence type="ECO:0000256" key="1">
    <source>
        <dbReference type="ARBA" id="ARBA00004613"/>
    </source>
</evidence>
<dbReference type="Gene3D" id="2.10.60.10">
    <property type="entry name" value="CD59"/>
    <property type="match status" value="2"/>
</dbReference>
<keyword evidence="4" id="KW-0732">Signal</keyword>
<name>A0AA35KPD4_9SAUR</name>
<dbReference type="PANTHER" id="PTHR20914:SF30">
    <property type="entry name" value="LY6_PLAUR DOMAIN CONTAINING 9"/>
    <property type="match status" value="1"/>
</dbReference>
<keyword evidence="3" id="KW-1015">Disulfide bond</keyword>
<dbReference type="PANTHER" id="PTHR20914">
    <property type="entry name" value="LY6/PLAUR DOMAIN-CONTAINING PROTEIN 8"/>
    <property type="match status" value="1"/>
</dbReference>
<evidence type="ECO:0000313" key="5">
    <source>
        <dbReference type="EMBL" id="CAI5781123.1"/>
    </source>
</evidence>
<dbReference type="InterPro" id="IPR050918">
    <property type="entry name" value="CNF-like_PLA2_Inhibitor"/>
</dbReference>
<dbReference type="AlphaFoldDB" id="A0AA35KPD4"/>
<dbReference type="GO" id="GO:0005576">
    <property type="term" value="C:extracellular region"/>
    <property type="evidence" value="ECO:0007669"/>
    <property type="project" value="UniProtKB-SubCell"/>
</dbReference>
<keyword evidence="2" id="KW-0964">Secreted</keyword>
<reference evidence="5" key="1">
    <citation type="submission" date="2022-12" db="EMBL/GenBank/DDBJ databases">
        <authorList>
            <person name="Alioto T."/>
            <person name="Alioto T."/>
            <person name="Gomez Garrido J."/>
        </authorList>
    </citation>
    <scope>NUCLEOTIDE SEQUENCE</scope>
</reference>
<comment type="subcellular location">
    <subcellularLocation>
        <location evidence="1">Secreted</location>
    </subcellularLocation>
</comment>
<dbReference type="EMBL" id="OX395133">
    <property type="protein sequence ID" value="CAI5781123.1"/>
    <property type="molecule type" value="Genomic_DNA"/>
</dbReference>
<feature type="chain" id="PRO_5041267750" description="UPAR/Ly6 domain-containing protein" evidence="4">
    <location>
        <begin position="24"/>
        <end position="233"/>
    </location>
</feature>
<protein>
    <recommendedName>
        <fullName evidence="7">UPAR/Ly6 domain-containing protein</fullName>
    </recommendedName>
</protein>
<dbReference type="Proteomes" id="UP001178461">
    <property type="component" value="Chromosome 8"/>
</dbReference>
<sequence>MHYLTLRWFNMGMLLFLACKGLSLECWICNDIELDCTGTLKKCSSIFDSCAIVQSYNIRGQQYVLKTCKQSTSCYEGFTAIKFAEGETVFTKVSCCKGNGCNKAAPPLPDVNMTANGRKCQGCFAINRNRCFAEVVANCEGDQHYCSDVSGFAEVPSPIFAGSPALVIVIAFKGCVNKAFCDAHYEGVFHTSMLVVTARGRCQLASFMVRAAPQFFGLFLRALVGLLLAMNFA</sequence>
<evidence type="ECO:0000256" key="3">
    <source>
        <dbReference type="ARBA" id="ARBA00023157"/>
    </source>
</evidence>
<dbReference type="PROSITE" id="PS51257">
    <property type="entry name" value="PROKAR_LIPOPROTEIN"/>
    <property type="match status" value="1"/>
</dbReference>
<dbReference type="CDD" id="cd23588">
    <property type="entry name" value="TFP_LU_ECD_PLIG"/>
    <property type="match status" value="1"/>
</dbReference>
<feature type="signal peptide" evidence="4">
    <location>
        <begin position="1"/>
        <end position="23"/>
    </location>
</feature>
<evidence type="ECO:0000256" key="4">
    <source>
        <dbReference type="SAM" id="SignalP"/>
    </source>
</evidence>
<evidence type="ECO:0000256" key="2">
    <source>
        <dbReference type="ARBA" id="ARBA00022525"/>
    </source>
</evidence>
<evidence type="ECO:0008006" key="7">
    <source>
        <dbReference type="Google" id="ProtNLM"/>
    </source>
</evidence>
<gene>
    <name evidence="5" type="ORF">PODLI_1B004890</name>
</gene>
<proteinExistence type="predicted"/>
<keyword evidence="6" id="KW-1185">Reference proteome</keyword>